<gene>
    <name evidence="1" type="ORF">PVAP13_6NG040183</name>
</gene>
<dbReference type="EMBL" id="CM029048">
    <property type="protein sequence ID" value="KAG2576359.1"/>
    <property type="molecule type" value="Genomic_DNA"/>
</dbReference>
<name>A0A8T0QTK8_PANVG</name>
<accession>A0A8T0QTK8</accession>
<evidence type="ECO:0000313" key="1">
    <source>
        <dbReference type="EMBL" id="KAG2576359.1"/>
    </source>
</evidence>
<dbReference type="AlphaFoldDB" id="A0A8T0QTK8"/>
<evidence type="ECO:0000313" key="2">
    <source>
        <dbReference type="Proteomes" id="UP000823388"/>
    </source>
</evidence>
<keyword evidence="2" id="KW-1185">Reference proteome</keyword>
<comment type="caution">
    <text evidence="1">The sequence shown here is derived from an EMBL/GenBank/DDBJ whole genome shotgun (WGS) entry which is preliminary data.</text>
</comment>
<organism evidence="1 2">
    <name type="scientific">Panicum virgatum</name>
    <name type="common">Blackwell switchgrass</name>
    <dbReference type="NCBI Taxonomy" id="38727"/>
    <lineage>
        <taxon>Eukaryota</taxon>
        <taxon>Viridiplantae</taxon>
        <taxon>Streptophyta</taxon>
        <taxon>Embryophyta</taxon>
        <taxon>Tracheophyta</taxon>
        <taxon>Spermatophyta</taxon>
        <taxon>Magnoliopsida</taxon>
        <taxon>Liliopsida</taxon>
        <taxon>Poales</taxon>
        <taxon>Poaceae</taxon>
        <taxon>PACMAD clade</taxon>
        <taxon>Panicoideae</taxon>
        <taxon>Panicodae</taxon>
        <taxon>Paniceae</taxon>
        <taxon>Panicinae</taxon>
        <taxon>Panicum</taxon>
        <taxon>Panicum sect. Hiantes</taxon>
    </lineage>
</organism>
<reference evidence="1" key="1">
    <citation type="submission" date="2020-05" db="EMBL/GenBank/DDBJ databases">
        <title>WGS assembly of Panicum virgatum.</title>
        <authorList>
            <person name="Lovell J.T."/>
            <person name="Jenkins J."/>
            <person name="Shu S."/>
            <person name="Juenger T.E."/>
            <person name="Schmutz J."/>
        </authorList>
    </citation>
    <scope>NUCLEOTIDE SEQUENCE</scope>
    <source>
        <strain evidence="1">AP13</strain>
    </source>
</reference>
<proteinExistence type="predicted"/>
<sequence length="99" mass="10916">MQKSHFFPTPGFPGTINLSFAKCLYSLKLHTEPGGNWTRKLLTFSVVSYHFSSSLNYSPSLNSKAAATESLLVVFLGPELNHRWKEAVEAPVSLPIACC</sequence>
<protein>
    <submittedName>
        <fullName evidence="1">Uncharacterized protein</fullName>
    </submittedName>
</protein>
<dbReference type="Proteomes" id="UP000823388">
    <property type="component" value="Chromosome 6N"/>
</dbReference>